<dbReference type="RefSeq" id="WP_394306009.1">
    <property type="nucleotide sequence ID" value="NZ_JASKMA010000006.1"/>
</dbReference>
<dbReference type="Proteomes" id="UP001249760">
    <property type="component" value="Unassembled WGS sequence"/>
</dbReference>
<keyword evidence="1" id="KW-0472">Membrane</keyword>
<name>A0ABU3JP66_9ACTN</name>
<proteinExistence type="predicted"/>
<accession>A0ABU3JP66</accession>
<feature type="transmembrane region" description="Helical" evidence="1">
    <location>
        <begin position="29"/>
        <end position="50"/>
    </location>
</feature>
<protein>
    <submittedName>
        <fullName evidence="2">Uncharacterized protein</fullName>
    </submittedName>
</protein>
<keyword evidence="1" id="KW-1133">Transmembrane helix</keyword>
<sequence>MSLLCPLAALAAVIGLCRIAPVDRRSLYLAPVGCTVLYLCILTAAVMAVLR</sequence>
<gene>
    <name evidence="2" type="ORF">QNO04_09695</name>
</gene>
<keyword evidence="3" id="KW-1185">Reference proteome</keyword>
<organism evidence="2 3">
    <name type="scientific">Streptomyces lusitanus</name>
    <dbReference type="NCBI Taxonomy" id="68232"/>
    <lineage>
        <taxon>Bacteria</taxon>
        <taxon>Bacillati</taxon>
        <taxon>Actinomycetota</taxon>
        <taxon>Actinomycetes</taxon>
        <taxon>Kitasatosporales</taxon>
        <taxon>Streptomycetaceae</taxon>
        <taxon>Streptomyces</taxon>
    </lineage>
</organism>
<evidence type="ECO:0000313" key="2">
    <source>
        <dbReference type="EMBL" id="MDT6983735.1"/>
    </source>
</evidence>
<evidence type="ECO:0000313" key="3">
    <source>
        <dbReference type="Proteomes" id="UP001249760"/>
    </source>
</evidence>
<reference evidence="2 3" key="1">
    <citation type="submission" date="2023-05" db="EMBL/GenBank/DDBJ databases">
        <title>Streptomyces fuscus sp. nov., a brown-black pigment producing actinomyces isolated from dry sand of Sea duck farm.</title>
        <authorList>
            <person name="Xie J."/>
            <person name="Shen N."/>
        </authorList>
    </citation>
    <scope>NUCLEOTIDE SEQUENCE [LARGE SCALE GENOMIC DNA]</scope>
    <source>
        <strain evidence="2 3">CGMCC 4.1745</strain>
    </source>
</reference>
<dbReference type="EMBL" id="JASKMA010000006">
    <property type="protein sequence ID" value="MDT6983735.1"/>
    <property type="molecule type" value="Genomic_DNA"/>
</dbReference>
<keyword evidence="1" id="KW-0812">Transmembrane</keyword>
<evidence type="ECO:0000256" key="1">
    <source>
        <dbReference type="SAM" id="Phobius"/>
    </source>
</evidence>
<comment type="caution">
    <text evidence="2">The sequence shown here is derived from an EMBL/GenBank/DDBJ whole genome shotgun (WGS) entry which is preliminary data.</text>
</comment>